<reference evidence="1" key="1">
    <citation type="submission" date="2021-02" db="EMBL/GenBank/DDBJ databases">
        <authorList>
            <person name="Nowell W R."/>
        </authorList>
    </citation>
    <scope>NUCLEOTIDE SEQUENCE</scope>
</reference>
<comment type="caution">
    <text evidence="1">The sequence shown here is derived from an EMBL/GenBank/DDBJ whole genome shotgun (WGS) entry which is preliminary data.</text>
</comment>
<dbReference type="Proteomes" id="UP000663824">
    <property type="component" value="Unassembled WGS sequence"/>
</dbReference>
<proteinExistence type="predicted"/>
<organism evidence="1 2">
    <name type="scientific">Rotaria magnacalcarata</name>
    <dbReference type="NCBI Taxonomy" id="392030"/>
    <lineage>
        <taxon>Eukaryota</taxon>
        <taxon>Metazoa</taxon>
        <taxon>Spiralia</taxon>
        <taxon>Gnathifera</taxon>
        <taxon>Rotifera</taxon>
        <taxon>Eurotatoria</taxon>
        <taxon>Bdelloidea</taxon>
        <taxon>Philodinida</taxon>
        <taxon>Philodinidae</taxon>
        <taxon>Rotaria</taxon>
    </lineage>
</organism>
<sequence>MTSSSNNILQNCLNETLVVSAPVSSNMVIGSLTVPIQNELSSNISLDGFQQVENKTKKRIKRRLTTSTIKKKRSLDQTNINSKPVVPAPISITTESTRYAQTRYPFPPFIIRFNAGKVTSNKIKEGLIDHCIQNYQMEINILNCRLSNRSSNNEYDFLLFLKDASSFSFLLNQNNWPDSFSNENYIFPNSSAIPPQLSLLIKNVDLRLDFNEFGQEIKTRYPQIKNVIRLKNKFNNGIKLVKLELTSSSVREELLTKRKITIGYIVYDIDEYLAPANILICSQCMGLGHSMKQCTQIKNTCRTCGETADDLKLHICSQIEKCIHCGQNHKSELTRKLLSSNNCPISSGPNNMSNSSLKYSRSDFPPMLMPQSAPTNPINNTMLSKLDDLLGKISEVNNHLTNLELKYNKFEQFMIEKQKCDLLVKENLNSLSKQSVEFKKELVHHSLLIERHDNLFLKLIIPMFEDLFGLIASQNQDRKGNILDIDLKLKLERYLIQMKKAKESKCSTN</sequence>
<accession>A0A816VHC2</accession>
<name>A0A816VHC2_9BILA</name>
<gene>
    <name evidence="1" type="ORF">MBJ925_LOCUS25905</name>
</gene>
<dbReference type="AlphaFoldDB" id="A0A816VHC2"/>
<protein>
    <submittedName>
        <fullName evidence="1">Uncharacterized protein</fullName>
    </submittedName>
</protein>
<evidence type="ECO:0000313" key="1">
    <source>
        <dbReference type="EMBL" id="CAF2121011.1"/>
    </source>
</evidence>
<dbReference type="EMBL" id="CAJNRE010013749">
    <property type="protein sequence ID" value="CAF2121011.1"/>
    <property type="molecule type" value="Genomic_DNA"/>
</dbReference>
<evidence type="ECO:0000313" key="2">
    <source>
        <dbReference type="Proteomes" id="UP000663824"/>
    </source>
</evidence>